<dbReference type="PANTHER" id="PTHR10721">
    <property type="entry name" value="MITOCHONDRIAL IMPORT INNER MEMBRANE TRANSLOCASE SUBUNIT TIM44"/>
    <property type="match status" value="1"/>
</dbReference>
<dbReference type="SMART" id="SM00978">
    <property type="entry name" value="Tim44"/>
    <property type="match status" value="1"/>
</dbReference>
<comment type="similarity">
    <text evidence="2">Belongs to the Tim44 family.</text>
</comment>
<keyword evidence="6 8" id="KW-0472">Membrane</keyword>
<evidence type="ECO:0000256" key="7">
    <source>
        <dbReference type="SAM" id="MobiDB-lite"/>
    </source>
</evidence>
<dbReference type="PIRSF" id="PIRSF031890">
    <property type="entry name" value="UCP031890_transporter_Tim44"/>
    <property type="match status" value="1"/>
</dbReference>
<keyword evidence="8" id="KW-1133">Transmembrane helix</keyword>
<gene>
    <name evidence="10" type="ORF">DF3PB_840014</name>
    <name evidence="11" type="ORF">DF3PB_970009</name>
</gene>
<dbReference type="InterPro" id="IPR039544">
    <property type="entry name" value="Tim44-like"/>
</dbReference>
<dbReference type="GO" id="GO:0030150">
    <property type="term" value="P:protein import into mitochondrial matrix"/>
    <property type="evidence" value="ECO:0007669"/>
    <property type="project" value="TreeGrafter"/>
</dbReference>
<reference evidence="11" key="1">
    <citation type="submission" date="2018-07" db="EMBL/GenBank/DDBJ databases">
        <authorList>
            <person name="Quirk P.G."/>
            <person name="Krulwich T.A."/>
        </authorList>
    </citation>
    <scope>NUCLEOTIDE SEQUENCE</scope>
</reference>
<feature type="region of interest" description="Disordered" evidence="7">
    <location>
        <begin position="30"/>
        <end position="94"/>
    </location>
</feature>
<protein>
    <submittedName>
        <fullName evidence="11">Translocase</fullName>
    </submittedName>
</protein>
<dbReference type="SUPFAM" id="SSF54427">
    <property type="entry name" value="NTF2-like"/>
    <property type="match status" value="1"/>
</dbReference>
<proteinExistence type="inferred from homology"/>
<dbReference type="Gene3D" id="3.10.450.240">
    <property type="match status" value="1"/>
</dbReference>
<dbReference type="Pfam" id="PF04280">
    <property type="entry name" value="Tim44"/>
    <property type="match status" value="1"/>
</dbReference>
<evidence type="ECO:0000256" key="4">
    <source>
        <dbReference type="ARBA" id="ARBA00022946"/>
    </source>
</evidence>
<name>A0A380TMF3_9ZZZZ</name>
<evidence type="ECO:0000256" key="1">
    <source>
        <dbReference type="ARBA" id="ARBA00004273"/>
    </source>
</evidence>
<organism evidence="11">
    <name type="scientific">metagenome</name>
    <dbReference type="NCBI Taxonomy" id="256318"/>
    <lineage>
        <taxon>unclassified sequences</taxon>
        <taxon>metagenomes</taxon>
    </lineage>
</organism>
<evidence type="ECO:0000256" key="5">
    <source>
        <dbReference type="ARBA" id="ARBA00023128"/>
    </source>
</evidence>
<dbReference type="NCBIfam" id="NF033779">
    <property type="entry name" value="Tim44_TimA_adap"/>
    <property type="match status" value="1"/>
</dbReference>
<sequence>MGDSIPYLDILLFAVIAAFLVFRLRSVLGKRTGHQGPGPGEPRRDPFSREPPVEGSSDRVVPLPKPKTEPSFPGNGETVAAEPAPAGDGSGGPGAAGLTQIRIADPAFSADEFLSGARIAFELIVGAFAVGDTDTLKPLLSEEVFNNFADSIRRRQETGQKLETQLVAIRSAEIDEAYMAGRTAHVTVKFVTDQISVVRDAEGAVIEGSPTEVNEVTDFWTFARDTRVGDPNWALVATNSSE</sequence>
<dbReference type="PANTHER" id="PTHR10721:SF1">
    <property type="entry name" value="MITOCHONDRIAL IMPORT INNER MEMBRANE TRANSLOCASE SUBUNIT TIM44"/>
    <property type="match status" value="1"/>
</dbReference>
<feature type="domain" description="Tim44-like" evidence="9">
    <location>
        <begin position="94"/>
        <end position="240"/>
    </location>
</feature>
<feature type="compositionally biased region" description="Basic and acidic residues" evidence="7">
    <location>
        <begin position="41"/>
        <end position="52"/>
    </location>
</feature>
<evidence type="ECO:0000256" key="3">
    <source>
        <dbReference type="ARBA" id="ARBA00022792"/>
    </source>
</evidence>
<dbReference type="InterPro" id="IPR032710">
    <property type="entry name" value="NTF2-like_dom_sf"/>
</dbReference>
<evidence type="ECO:0000256" key="6">
    <source>
        <dbReference type="ARBA" id="ARBA00023136"/>
    </source>
</evidence>
<dbReference type="EMBL" id="UIDG01000653">
    <property type="protein sequence ID" value="SUS08943.1"/>
    <property type="molecule type" value="Genomic_DNA"/>
</dbReference>
<dbReference type="AlphaFoldDB" id="A0A380TMF3"/>
<evidence type="ECO:0000256" key="8">
    <source>
        <dbReference type="SAM" id="Phobius"/>
    </source>
</evidence>
<evidence type="ECO:0000313" key="10">
    <source>
        <dbReference type="EMBL" id="SUS08741.1"/>
    </source>
</evidence>
<evidence type="ECO:0000259" key="9">
    <source>
        <dbReference type="SMART" id="SM00978"/>
    </source>
</evidence>
<keyword evidence="8" id="KW-0812">Transmembrane</keyword>
<dbReference type="GO" id="GO:0051087">
    <property type="term" value="F:protein-folding chaperone binding"/>
    <property type="evidence" value="ECO:0007669"/>
    <property type="project" value="TreeGrafter"/>
</dbReference>
<dbReference type="EMBL" id="UIDG01000639">
    <property type="protein sequence ID" value="SUS08741.1"/>
    <property type="molecule type" value="Genomic_DNA"/>
</dbReference>
<feature type="transmembrane region" description="Helical" evidence="8">
    <location>
        <begin position="6"/>
        <end position="24"/>
    </location>
</feature>
<dbReference type="InterPro" id="IPR007379">
    <property type="entry name" value="Tim44-like_dom"/>
</dbReference>
<comment type="subcellular location">
    <subcellularLocation>
        <location evidence="1">Mitochondrion inner membrane</location>
    </subcellularLocation>
</comment>
<keyword evidence="5" id="KW-0496">Mitochondrion</keyword>
<keyword evidence="3" id="KW-0999">Mitochondrion inner membrane</keyword>
<evidence type="ECO:0000313" key="11">
    <source>
        <dbReference type="EMBL" id="SUS08943.1"/>
    </source>
</evidence>
<accession>A0A380TMF3</accession>
<dbReference type="InterPro" id="IPR016985">
    <property type="entry name" value="UCP031890_Tim44-rel"/>
</dbReference>
<keyword evidence="4" id="KW-0809">Transit peptide</keyword>
<dbReference type="GO" id="GO:0005743">
    <property type="term" value="C:mitochondrial inner membrane"/>
    <property type="evidence" value="ECO:0007669"/>
    <property type="project" value="UniProtKB-SubCell"/>
</dbReference>
<evidence type="ECO:0000256" key="2">
    <source>
        <dbReference type="ARBA" id="ARBA00009597"/>
    </source>
</evidence>